<accession>A0AAE0WV92</accession>
<organism evidence="2 3">
    <name type="scientific">Recurvomyces mirabilis</name>
    <dbReference type="NCBI Taxonomy" id="574656"/>
    <lineage>
        <taxon>Eukaryota</taxon>
        <taxon>Fungi</taxon>
        <taxon>Dikarya</taxon>
        <taxon>Ascomycota</taxon>
        <taxon>Pezizomycotina</taxon>
        <taxon>Dothideomycetes</taxon>
        <taxon>Dothideomycetidae</taxon>
        <taxon>Mycosphaerellales</taxon>
        <taxon>Teratosphaeriaceae</taxon>
        <taxon>Recurvomyces</taxon>
    </lineage>
</organism>
<gene>
    <name evidence="2" type="ORF">LTR78_001244</name>
</gene>
<proteinExistence type="predicted"/>
<name>A0AAE0WV92_9PEZI</name>
<evidence type="ECO:0008006" key="4">
    <source>
        <dbReference type="Google" id="ProtNLM"/>
    </source>
</evidence>
<evidence type="ECO:0000313" key="2">
    <source>
        <dbReference type="EMBL" id="KAK3678791.1"/>
    </source>
</evidence>
<comment type="caution">
    <text evidence="2">The sequence shown here is derived from an EMBL/GenBank/DDBJ whole genome shotgun (WGS) entry which is preliminary data.</text>
</comment>
<evidence type="ECO:0000256" key="1">
    <source>
        <dbReference type="SAM" id="MobiDB-lite"/>
    </source>
</evidence>
<feature type="region of interest" description="Disordered" evidence="1">
    <location>
        <begin position="124"/>
        <end position="162"/>
    </location>
</feature>
<dbReference type="EMBL" id="JAUTXT010000003">
    <property type="protein sequence ID" value="KAK3678791.1"/>
    <property type="molecule type" value="Genomic_DNA"/>
</dbReference>
<feature type="compositionally biased region" description="Polar residues" evidence="1">
    <location>
        <begin position="132"/>
        <end position="141"/>
    </location>
</feature>
<reference evidence="2" key="1">
    <citation type="submission" date="2023-07" db="EMBL/GenBank/DDBJ databases">
        <title>Black Yeasts Isolated from many extreme environments.</title>
        <authorList>
            <person name="Coleine C."/>
            <person name="Stajich J.E."/>
            <person name="Selbmann L."/>
        </authorList>
    </citation>
    <scope>NUCLEOTIDE SEQUENCE</scope>
    <source>
        <strain evidence="2">CCFEE 5485</strain>
    </source>
</reference>
<sequence length="353" mass="39220">MSQASPAKMLRCDLSSKLSSPSVNEPKSSDRPCQPNRIHTLAPHLQAQAKAKARKAEGAAALICDGNEVLTTPEQTDAMRPQLLEQAETQAARTDFAQPTINGGNFPFLEQTKKLASHLMKQLEAKRRKESTTQLNTSSAAVSEPAPTKEPGHLVETSKSSRGEVVANTYEPAENIILRLSLTEALVCTMVCKSFKEVVETSIGLRKALRRTVRINDTPTTDKIFGSPVLPTCITQLSINTKHNDKLQKEEPDFLFVRVKLANLFAARQRFGVAREKQHGWRQTKRKPSEWFRLTQLPDDLIFDEEGIKLGGIVDAAEEMYEKRARRGGTFRSLTFAFYVGLKGLLGGEEDDE</sequence>
<keyword evidence="3" id="KW-1185">Reference proteome</keyword>
<protein>
    <recommendedName>
        <fullName evidence="4">F-box domain-containing protein</fullName>
    </recommendedName>
</protein>
<evidence type="ECO:0000313" key="3">
    <source>
        <dbReference type="Proteomes" id="UP001274830"/>
    </source>
</evidence>
<dbReference type="AlphaFoldDB" id="A0AAE0WV92"/>
<dbReference type="Proteomes" id="UP001274830">
    <property type="component" value="Unassembled WGS sequence"/>
</dbReference>
<feature type="region of interest" description="Disordered" evidence="1">
    <location>
        <begin position="1"/>
        <end position="35"/>
    </location>
</feature>
<feature type="compositionally biased region" description="Polar residues" evidence="1">
    <location>
        <begin position="16"/>
        <end position="26"/>
    </location>
</feature>